<dbReference type="Proteomes" id="UP000034588">
    <property type="component" value="Unassembled WGS sequence"/>
</dbReference>
<evidence type="ECO:0000313" key="1">
    <source>
        <dbReference type="EMBL" id="KKW13271.1"/>
    </source>
</evidence>
<name>A0A0G1W3E0_9BACT</name>
<protein>
    <submittedName>
        <fullName evidence="1">Uncharacterized protein</fullName>
    </submittedName>
</protein>
<dbReference type="EMBL" id="LCQD01000003">
    <property type="protein sequence ID" value="KKW13271.1"/>
    <property type="molecule type" value="Genomic_DNA"/>
</dbReference>
<gene>
    <name evidence="1" type="ORF">UY48_C0003G0093</name>
</gene>
<reference evidence="1 2" key="1">
    <citation type="journal article" date="2015" name="Nature">
        <title>rRNA introns, odd ribosomes, and small enigmatic genomes across a large radiation of phyla.</title>
        <authorList>
            <person name="Brown C.T."/>
            <person name="Hug L.A."/>
            <person name="Thomas B.C."/>
            <person name="Sharon I."/>
            <person name="Castelle C.J."/>
            <person name="Singh A."/>
            <person name="Wilkins M.J."/>
            <person name="Williams K.H."/>
            <person name="Banfield J.F."/>
        </authorList>
    </citation>
    <scope>NUCLEOTIDE SEQUENCE [LARGE SCALE GENOMIC DNA]</scope>
</reference>
<comment type="caution">
    <text evidence="1">The sequence shown here is derived from an EMBL/GenBank/DDBJ whole genome shotgun (WGS) entry which is preliminary data.</text>
</comment>
<evidence type="ECO:0000313" key="2">
    <source>
        <dbReference type="Proteomes" id="UP000034588"/>
    </source>
</evidence>
<organism evidence="1 2">
    <name type="scientific">Candidatus Gottesmanbacteria bacterium GW2011_GWB1_49_7</name>
    <dbReference type="NCBI Taxonomy" id="1618448"/>
    <lineage>
        <taxon>Bacteria</taxon>
        <taxon>Candidatus Gottesmaniibacteriota</taxon>
    </lineage>
</organism>
<dbReference type="AlphaFoldDB" id="A0A0G1W3E0"/>
<sequence length="305" mass="34706">MAHRTVIPVWAMNRVRAIELLLDSLDKNSCEPVEVWMYLYNPNTSPLPMDVSENYSSILELAQRWKATHGKVAVTIMDPPKDAQDAGNAADFYAAYTMLIEDVVRETHDNTYVWLGPIDMYFAPDWDKHLFALEASPEDALVPIHISDLGGYNNEYVSAPVDVPCCPSWQYATLRNIKGEKIISTGQGRAPYLRDSHLWTCVLESDFLEWATQMGILSDKICDEDWGRRGLIGATGWFVQTQTVQSWMDLPCGHGMLPRTERFQTDLSIALDNRLHNWQVPGRKRTSCRSLDFCTHSHMVLDAPR</sequence>
<accession>A0A0G1W3E0</accession>
<proteinExistence type="predicted"/>